<evidence type="ECO:0000256" key="7">
    <source>
        <dbReference type="ARBA" id="ARBA00022833"/>
    </source>
</evidence>
<dbReference type="Proteomes" id="UP001500298">
    <property type="component" value="Unassembled WGS sequence"/>
</dbReference>
<dbReference type="CDD" id="cd01854">
    <property type="entry name" value="YjeQ_EngC"/>
    <property type="match status" value="1"/>
</dbReference>
<dbReference type="EC" id="3.6.1.-" evidence="10"/>
<proteinExistence type="inferred from homology"/>
<feature type="binding site" evidence="10">
    <location>
        <position position="295"/>
    </location>
    <ligand>
        <name>Zn(2+)</name>
        <dbReference type="ChEBI" id="CHEBI:29105"/>
    </ligand>
</feature>
<evidence type="ECO:0000256" key="10">
    <source>
        <dbReference type="HAMAP-Rule" id="MF_01820"/>
    </source>
</evidence>
<dbReference type="Gene3D" id="1.10.40.50">
    <property type="entry name" value="Probable gtpase engc, domain 3"/>
    <property type="match status" value="1"/>
</dbReference>
<evidence type="ECO:0000256" key="3">
    <source>
        <dbReference type="ARBA" id="ARBA00022723"/>
    </source>
</evidence>
<evidence type="ECO:0000259" key="12">
    <source>
        <dbReference type="PROSITE" id="PS50936"/>
    </source>
</evidence>
<dbReference type="NCBIfam" id="TIGR00157">
    <property type="entry name" value="ribosome small subunit-dependent GTPase A"/>
    <property type="match status" value="1"/>
</dbReference>
<keyword evidence="5 10" id="KW-0547">Nucleotide-binding</keyword>
<keyword evidence="8 10" id="KW-0694">RNA-binding</keyword>
<feature type="binding site" evidence="10">
    <location>
        <position position="290"/>
    </location>
    <ligand>
        <name>Zn(2+)</name>
        <dbReference type="ChEBI" id="CHEBI:29105"/>
    </ligand>
</feature>
<comment type="caution">
    <text evidence="14">The sequence shown here is derived from an EMBL/GenBank/DDBJ whole genome shotgun (WGS) entry which is preliminary data.</text>
</comment>
<feature type="binding site" evidence="10">
    <location>
        <begin position="209"/>
        <end position="217"/>
    </location>
    <ligand>
        <name>GTP</name>
        <dbReference type="ChEBI" id="CHEBI:37565"/>
    </ligand>
</feature>
<comment type="subcellular location">
    <subcellularLocation>
        <location evidence="10">Cytoplasm</location>
    </subcellularLocation>
</comment>
<dbReference type="InterPro" id="IPR030378">
    <property type="entry name" value="G_CP_dom"/>
</dbReference>
<feature type="binding site" evidence="10">
    <location>
        <position position="297"/>
    </location>
    <ligand>
        <name>Zn(2+)</name>
        <dbReference type="ChEBI" id="CHEBI:29105"/>
    </ligand>
</feature>
<sequence>MKGLKIFNTLENYTKEQLGWNTFFQQQDTQGFQVGRVIAAHKHHYDIILPEKGTFKGQLIGKLLFMADTPSELPKTGDWVLISPMDEQEVLIHEVMERETMFSRRSAGASGSEQVICTNLQTLFIVQSLNENFSPRRLERYITQAYSSQVKPVVILHKADLVADIEPYLDQLKEIQQDLSIVVTSIVDGRGVKEIQSMITEGMTFAFVGSSGVGKSSLINSLLGSQQQVTQEVSHYDSKGKHTTVSRELLFLPEGGILVDTPGMREFGVTADEEGLQKSFYEVSELAEHCRFKHCTHMHEPDCAVLQGVAEGKISEDRYQSYLKLQREAEHYQMSNHEKRKKQKQFGKMVKEVVKQKKNRR</sequence>
<feature type="domain" description="CP-type G" evidence="13">
    <location>
        <begin position="112"/>
        <end position="267"/>
    </location>
</feature>
<evidence type="ECO:0000256" key="4">
    <source>
        <dbReference type="ARBA" id="ARBA00022730"/>
    </source>
</evidence>
<comment type="similarity">
    <text evidence="10">Belongs to the TRAFAC class YlqF/YawG GTPase family. RsgA subfamily.</text>
</comment>
<dbReference type="SUPFAM" id="SSF52540">
    <property type="entry name" value="P-loop containing nucleoside triphosphate hydrolases"/>
    <property type="match status" value="1"/>
</dbReference>
<evidence type="ECO:0000259" key="13">
    <source>
        <dbReference type="PROSITE" id="PS51721"/>
    </source>
</evidence>
<dbReference type="PROSITE" id="PS50936">
    <property type="entry name" value="ENGC_GTPASE"/>
    <property type="match status" value="1"/>
</dbReference>
<dbReference type="InterPro" id="IPR010914">
    <property type="entry name" value="RsgA_GTPase_dom"/>
</dbReference>
<keyword evidence="3 10" id="KW-0479">Metal-binding</keyword>
<comment type="caution">
    <text evidence="10">Lacks conserved residue(s) required for the propagation of feature annotation.</text>
</comment>
<feature type="domain" description="EngC GTPase" evidence="12">
    <location>
        <begin position="118"/>
        <end position="265"/>
    </location>
</feature>
<feature type="region of interest" description="Disordered" evidence="11">
    <location>
        <begin position="332"/>
        <end position="361"/>
    </location>
</feature>
<keyword evidence="15" id="KW-1185">Reference proteome</keyword>
<comment type="function">
    <text evidence="10">One of several proteins that assist in the late maturation steps of the functional core of the 30S ribosomal subunit. Helps release RbfA from mature subunits. May play a role in the assembly of ribosomal proteins into the subunit. Circularly permuted GTPase that catalyzes slow GTP hydrolysis, GTPase activity is stimulated by the 30S ribosomal subunit.</text>
</comment>
<dbReference type="InterPro" id="IPR004881">
    <property type="entry name" value="Ribosome_biogen_GTPase_RsgA"/>
</dbReference>
<evidence type="ECO:0000256" key="9">
    <source>
        <dbReference type="ARBA" id="ARBA00023134"/>
    </source>
</evidence>
<dbReference type="PROSITE" id="PS51721">
    <property type="entry name" value="G_CP"/>
    <property type="match status" value="1"/>
</dbReference>
<name>A0ABP9DHZ9_9BACT</name>
<keyword evidence="4 10" id="KW-0699">rRNA-binding</keyword>
<evidence type="ECO:0000256" key="1">
    <source>
        <dbReference type="ARBA" id="ARBA00022490"/>
    </source>
</evidence>
<protein>
    <recommendedName>
        <fullName evidence="10">Small ribosomal subunit biogenesis GTPase RsgA</fullName>
        <ecNumber evidence="10">3.6.1.-</ecNumber>
    </recommendedName>
</protein>
<dbReference type="Gene3D" id="3.40.50.300">
    <property type="entry name" value="P-loop containing nucleotide triphosphate hydrolases"/>
    <property type="match status" value="1"/>
</dbReference>
<dbReference type="EMBL" id="BAABJX010000055">
    <property type="protein sequence ID" value="GAA4847163.1"/>
    <property type="molecule type" value="Genomic_DNA"/>
</dbReference>
<keyword evidence="1 10" id="KW-0963">Cytoplasm</keyword>
<dbReference type="PANTHER" id="PTHR32120">
    <property type="entry name" value="SMALL RIBOSOMAL SUBUNIT BIOGENESIS GTPASE RSGA"/>
    <property type="match status" value="1"/>
</dbReference>
<keyword evidence="2 10" id="KW-0690">Ribosome biogenesis</keyword>
<evidence type="ECO:0000256" key="6">
    <source>
        <dbReference type="ARBA" id="ARBA00022801"/>
    </source>
</evidence>
<evidence type="ECO:0000256" key="8">
    <source>
        <dbReference type="ARBA" id="ARBA00022884"/>
    </source>
</evidence>
<accession>A0ABP9DHZ9</accession>
<organism evidence="14 15">
    <name type="scientific">Algivirga pacifica</name>
    <dbReference type="NCBI Taxonomy" id="1162670"/>
    <lineage>
        <taxon>Bacteria</taxon>
        <taxon>Pseudomonadati</taxon>
        <taxon>Bacteroidota</taxon>
        <taxon>Cytophagia</taxon>
        <taxon>Cytophagales</taxon>
        <taxon>Flammeovirgaceae</taxon>
        <taxon>Algivirga</taxon>
    </lineage>
</organism>
<comment type="cofactor">
    <cofactor evidence="10">
        <name>Zn(2+)</name>
        <dbReference type="ChEBI" id="CHEBI:29105"/>
    </cofactor>
    <text evidence="10">Binds 1 zinc ion per subunit.</text>
</comment>
<feature type="binding site" evidence="10">
    <location>
        <position position="303"/>
    </location>
    <ligand>
        <name>Zn(2+)</name>
        <dbReference type="ChEBI" id="CHEBI:29105"/>
    </ligand>
</feature>
<evidence type="ECO:0000256" key="11">
    <source>
        <dbReference type="SAM" id="MobiDB-lite"/>
    </source>
</evidence>
<keyword evidence="7 10" id="KW-0862">Zinc</keyword>
<keyword evidence="9 10" id="KW-0342">GTP-binding</keyword>
<keyword evidence="6 10" id="KW-0378">Hydrolase</keyword>
<dbReference type="InterPro" id="IPR027417">
    <property type="entry name" value="P-loop_NTPase"/>
</dbReference>
<dbReference type="Pfam" id="PF03193">
    <property type="entry name" value="RsgA_GTPase"/>
    <property type="match status" value="1"/>
</dbReference>
<reference evidence="15" key="1">
    <citation type="journal article" date="2019" name="Int. J. Syst. Evol. Microbiol.">
        <title>The Global Catalogue of Microorganisms (GCM) 10K type strain sequencing project: providing services to taxonomists for standard genome sequencing and annotation.</title>
        <authorList>
            <consortium name="The Broad Institute Genomics Platform"/>
            <consortium name="The Broad Institute Genome Sequencing Center for Infectious Disease"/>
            <person name="Wu L."/>
            <person name="Ma J."/>
        </authorList>
    </citation>
    <scope>NUCLEOTIDE SEQUENCE [LARGE SCALE GENOMIC DNA]</scope>
    <source>
        <strain evidence="15">JCM 18326</strain>
    </source>
</reference>
<evidence type="ECO:0000313" key="14">
    <source>
        <dbReference type="EMBL" id="GAA4847163.1"/>
    </source>
</evidence>
<evidence type="ECO:0000256" key="2">
    <source>
        <dbReference type="ARBA" id="ARBA00022517"/>
    </source>
</evidence>
<evidence type="ECO:0000256" key="5">
    <source>
        <dbReference type="ARBA" id="ARBA00022741"/>
    </source>
</evidence>
<dbReference type="PANTHER" id="PTHR32120:SF10">
    <property type="entry name" value="SMALL RIBOSOMAL SUBUNIT BIOGENESIS GTPASE RSGA"/>
    <property type="match status" value="1"/>
</dbReference>
<dbReference type="HAMAP" id="MF_01820">
    <property type="entry name" value="GTPase_RsgA"/>
    <property type="match status" value="1"/>
</dbReference>
<comment type="subunit">
    <text evidence="10">Monomer. Associates with 30S ribosomal subunit, binds 16S rRNA.</text>
</comment>
<evidence type="ECO:0000313" key="15">
    <source>
        <dbReference type="Proteomes" id="UP001500298"/>
    </source>
</evidence>
<gene>
    <name evidence="14" type="primary">rsgA_2</name>
    <name evidence="10" type="synonym">rsgA</name>
    <name evidence="14" type="ORF">GCM10023331_34850</name>
</gene>